<dbReference type="EMBL" id="ASPP01021794">
    <property type="protein sequence ID" value="ETO12039.1"/>
    <property type="molecule type" value="Genomic_DNA"/>
</dbReference>
<dbReference type="Pfam" id="PF08477">
    <property type="entry name" value="Roc"/>
    <property type="match status" value="1"/>
</dbReference>
<dbReference type="PANTHER" id="PTHR47978">
    <property type="match status" value="1"/>
</dbReference>
<evidence type="ECO:0000313" key="4">
    <source>
        <dbReference type="Proteomes" id="UP000023152"/>
    </source>
</evidence>
<proteinExistence type="predicted"/>
<evidence type="ECO:0000313" key="3">
    <source>
        <dbReference type="EMBL" id="ETO12039.1"/>
    </source>
</evidence>
<feature type="non-terminal residue" evidence="3">
    <location>
        <position position="152"/>
    </location>
</feature>
<protein>
    <submittedName>
        <fullName evidence="3">GTP-binding protein of the ras superfamily involved in termination of M-phase</fullName>
    </submittedName>
</protein>
<evidence type="ECO:0000256" key="1">
    <source>
        <dbReference type="ARBA" id="ARBA00022741"/>
    </source>
</evidence>
<dbReference type="GO" id="GO:0000166">
    <property type="term" value="F:nucleotide binding"/>
    <property type="evidence" value="ECO:0007669"/>
    <property type="project" value="UniProtKB-KW"/>
</dbReference>
<dbReference type="Proteomes" id="UP000023152">
    <property type="component" value="Unassembled WGS sequence"/>
</dbReference>
<feature type="compositionally biased region" description="Basic residues" evidence="2">
    <location>
        <begin position="60"/>
        <end position="79"/>
    </location>
</feature>
<reference evidence="3 4" key="1">
    <citation type="journal article" date="2013" name="Curr. Biol.">
        <title>The Genome of the Foraminiferan Reticulomyxa filosa.</title>
        <authorList>
            <person name="Glockner G."/>
            <person name="Hulsmann N."/>
            <person name="Schleicher M."/>
            <person name="Noegel A.A."/>
            <person name="Eichinger L."/>
            <person name="Gallinger C."/>
            <person name="Pawlowski J."/>
            <person name="Sierra R."/>
            <person name="Euteneuer U."/>
            <person name="Pillet L."/>
            <person name="Moustafa A."/>
            <person name="Platzer M."/>
            <person name="Groth M."/>
            <person name="Szafranski K."/>
            <person name="Schliwa M."/>
        </authorList>
    </citation>
    <scope>NUCLEOTIDE SEQUENCE [LARGE SCALE GENOMIC DNA]</scope>
</reference>
<dbReference type="OrthoDB" id="6585768at2759"/>
<sequence>MKPTKDTKATKPKSQVSIPVSIMGESNVGKTTLMLRYVAGEYERDCASTLVQLDKPKPRTEKKKYKKQKQKQNKTKKTREKVVHIKNVDVILSIWDVGGRNCEIVMPSFFEGALAVLLVFDLTNFSSLLSLKNWYKKTRKVNKVISTQKKKK</sequence>
<dbReference type="AlphaFoldDB" id="X6MDT0"/>
<keyword evidence="1" id="KW-0547">Nucleotide-binding</keyword>
<feature type="region of interest" description="Disordered" evidence="2">
    <location>
        <begin position="51"/>
        <end position="79"/>
    </location>
</feature>
<dbReference type="PROSITE" id="PS51419">
    <property type="entry name" value="RAB"/>
    <property type="match status" value="1"/>
</dbReference>
<gene>
    <name evidence="3" type="ORF">RFI_25335</name>
</gene>
<comment type="caution">
    <text evidence="3">The sequence shown here is derived from an EMBL/GenBank/DDBJ whole genome shotgun (WGS) entry which is preliminary data.</text>
</comment>
<keyword evidence="4" id="KW-1185">Reference proteome</keyword>
<dbReference type="SUPFAM" id="SSF52540">
    <property type="entry name" value="P-loop containing nucleoside triphosphate hydrolases"/>
    <property type="match status" value="1"/>
</dbReference>
<dbReference type="Gene3D" id="3.40.50.300">
    <property type="entry name" value="P-loop containing nucleotide triphosphate hydrolases"/>
    <property type="match status" value="1"/>
</dbReference>
<evidence type="ECO:0000256" key="2">
    <source>
        <dbReference type="SAM" id="MobiDB-lite"/>
    </source>
</evidence>
<dbReference type="InterPro" id="IPR027417">
    <property type="entry name" value="P-loop_NTPase"/>
</dbReference>
<name>X6MDT0_RETFI</name>
<organism evidence="3 4">
    <name type="scientific">Reticulomyxa filosa</name>
    <dbReference type="NCBI Taxonomy" id="46433"/>
    <lineage>
        <taxon>Eukaryota</taxon>
        <taxon>Sar</taxon>
        <taxon>Rhizaria</taxon>
        <taxon>Retaria</taxon>
        <taxon>Foraminifera</taxon>
        <taxon>Monothalamids</taxon>
        <taxon>Reticulomyxidae</taxon>
        <taxon>Reticulomyxa</taxon>
    </lineage>
</organism>
<accession>X6MDT0</accession>